<dbReference type="EMBL" id="CM043790">
    <property type="protein sequence ID" value="KAI4825020.1"/>
    <property type="molecule type" value="Genomic_DNA"/>
</dbReference>
<name>A0ACB9XF23_CHAAC</name>
<evidence type="ECO:0000313" key="1">
    <source>
        <dbReference type="EMBL" id="KAI4825020.1"/>
    </source>
</evidence>
<dbReference type="Proteomes" id="UP001057452">
    <property type="component" value="Chromosome 6"/>
</dbReference>
<keyword evidence="2" id="KW-1185">Reference proteome</keyword>
<proteinExistence type="predicted"/>
<organism evidence="1 2">
    <name type="scientific">Chaenocephalus aceratus</name>
    <name type="common">Blackfin icefish</name>
    <name type="synonym">Chaenichthys aceratus</name>
    <dbReference type="NCBI Taxonomy" id="36190"/>
    <lineage>
        <taxon>Eukaryota</taxon>
        <taxon>Metazoa</taxon>
        <taxon>Chordata</taxon>
        <taxon>Craniata</taxon>
        <taxon>Vertebrata</taxon>
        <taxon>Euteleostomi</taxon>
        <taxon>Actinopterygii</taxon>
        <taxon>Neopterygii</taxon>
        <taxon>Teleostei</taxon>
        <taxon>Neoteleostei</taxon>
        <taxon>Acanthomorphata</taxon>
        <taxon>Eupercaria</taxon>
        <taxon>Perciformes</taxon>
        <taxon>Notothenioidei</taxon>
        <taxon>Channichthyidae</taxon>
        <taxon>Chaenocephalus</taxon>
    </lineage>
</organism>
<gene>
    <name evidence="1" type="ORF">KUCAC02_020725</name>
</gene>
<comment type="caution">
    <text evidence="1">The sequence shown here is derived from an EMBL/GenBank/DDBJ whole genome shotgun (WGS) entry which is preliminary data.</text>
</comment>
<reference evidence="1" key="1">
    <citation type="submission" date="2022-05" db="EMBL/GenBank/DDBJ databases">
        <title>Chromosome-level genome of Chaenocephalus aceratus.</title>
        <authorList>
            <person name="Park H."/>
        </authorList>
    </citation>
    <scope>NUCLEOTIDE SEQUENCE</scope>
    <source>
        <strain evidence="1">KU_202001</strain>
    </source>
</reference>
<sequence>NDFVTPTGRGLMPISIPSLPPGSPPNFNGLVAGRGINSMRDVESGEESEEKRGNKLEHVKSGSKKDTEIRREGTAGE</sequence>
<feature type="non-terminal residue" evidence="1">
    <location>
        <position position="77"/>
    </location>
</feature>
<feature type="non-terminal residue" evidence="1">
    <location>
        <position position="1"/>
    </location>
</feature>
<accession>A0ACB9XF23</accession>
<evidence type="ECO:0000313" key="2">
    <source>
        <dbReference type="Proteomes" id="UP001057452"/>
    </source>
</evidence>
<protein>
    <submittedName>
        <fullName evidence="1">Uncharacterized protein</fullName>
    </submittedName>
</protein>